<evidence type="ECO:0000259" key="1">
    <source>
        <dbReference type="PROSITE" id="PS50104"/>
    </source>
</evidence>
<dbReference type="RefSeq" id="WP_012948004.1">
    <property type="nucleotide sequence ID" value="NC_013757.1"/>
</dbReference>
<dbReference type="OrthoDB" id="3542917at2"/>
<keyword evidence="3" id="KW-1185">Reference proteome</keyword>
<dbReference type="eggNOG" id="COG3903">
    <property type="taxonomic scope" value="Bacteria"/>
</dbReference>
<dbReference type="Proteomes" id="UP000001382">
    <property type="component" value="Chromosome"/>
</dbReference>
<dbReference type="PANTHER" id="PTHR46082">
    <property type="entry name" value="ATP/GTP-BINDING PROTEIN-RELATED"/>
    <property type="match status" value="1"/>
</dbReference>
<dbReference type="GO" id="GO:0007165">
    <property type="term" value="P:signal transduction"/>
    <property type="evidence" value="ECO:0007669"/>
    <property type="project" value="InterPro"/>
</dbReference>
<dbReference type="Pfam" id="PF13374">
    <property type="entry name" value="TPR_10"/>
    <property type="match status" value="6"/>
</dbReference>
<dbReference type="Gene3D" id="1.25.40.10">
    <property type="entry name" value="Tetratricopeptide repeat domain"/>
    <property type="match status" value="2"/>
</dbReference>
<reference evidence="3" key="2">
    <citation type="submission" date="2010-01" db="EMBL/GenBank/DDBJ databases">
        <title>The complete genome of Geodermatophilus obscurus DSM 43160.</title>
        <authorList>
            <consortium name="US DOE Joint Genome Institute (JGI-PGF)"/>
            <person name="Lucas S."/>
            <person name="Copeland A."/>
            <person name="Lapidus A."/>
            <person name="Glavina del Rio T."/>
            <person name="Dalin E."/>
            <person name="Tice H."/>
            <person name="Bruce D."/>
            <person name="Goodwin L."/>
            <person name="Pitluck S."/>
            <person name="Kyrpides N."/>
            <person name="Mavromatis K."/>
            <person name="Ivanova N."/>
            <person name="Munk A.C."/>
            <person name="Brettin T."/>
            <person name="Detter J.C."/>
            <person name="Han C."/>
            <person name="Larimer F."/>
            <person name="Land M."/>
            <person name="Hauser L."/>
            <person name="Markowitz V."/>
            <person name="Cheng J.-F."/>
            <person name="Hugenholtz P."/>
            <person name="Woyke T."/>
            <person name="Wu D."/>
            <person name="Jando M."/>
            <person name="Schneider S."/>
            <person name="Klenk H.-P."/>
            <person name="Eisen J.A."/>
        </authorList>
    </citation>
    <scope>NUCLEOTIDE SEQUENCE [LARGE SCALE GENOMIC DNA]</scope>
    <source>
        <strain evidence="3">ATCC 25078 / DSM 43160 / JCM 3152 / KCC A-0152 / KCTC 9177 / NBRC 13315 / NRRL B-3577 / G-20</strain>
    </source>
</reference>
<dbReference type="Gene3D" id="3.40.50.10140">
    <property type="entry name" value="Toll/interleukin-1 receptor homology (TIR) domain"/>
    <property type="match status" value="1"/>
</dbReference>
<accession>D2SE93</accession>
<dbReference type="NCBIfam" id="NF040586">
    <property type="entry name" value="FxSxx_TPR"/>
    <property type="match status" value="1"/>
</dbReference>
<dbReference type="EMBL" id="CP001867">
    <property type="protein sequence ID" value="ADB74565.1"/>
    <property type="molecule type" value="Genomic_DNA"/>
</dbReference>
<sequence length="897" mass="96508">MSGRGTDFFVSHAGRDTGWAEWLAWQLQEARYSVELAVWDWAPGEDFVARMSAALERADRLLAVCSEAYFASTFSGAELRAAFAQSAAAQGRIVPVLIEPVTLPALYAPLIHVDLTGLDEPAAAARLRARLTGGRPTAAPPFPRAGPAPTDKPGFAGALPAVWKVPPRNPRFTGRDGMLTALRRRLHSGEATLMVQALYGLGGVGKTQLALEYAHRFAADYDLVWWIDAEQPVLIPDQLAGLAARLDVPPGPTVTDTVERLLAELRVRDRWLLTFDNAERPDDIAGYRPAGAGHVLITSRSPGWGALGGRLEVDVLARAETIALLRARIPALEEELADKLAAELGDLPLAAAQAAGYLEQTDLPPVDYLRRFREHRATLLARGEVVSYSGRIHTAWALSLERLRDQDPGAVRLLELAAFLAPEPIPLSLFGGHPELLDEPLRGTAADPDALADTVGALIGYSLARRSSDAFQLHRLVQAVIRHRLPPDRQQATAEQVVALLAATAPSHPEDPAGWAAYARLAPHVLATAPLCDRSTATRQLVLGTTRYLQARGDSHGSRAVCEPLLDRWRSLLGHDHPDTLAAASMLALALLLVGETQGVRALSEDTLPRCRRVLGPDHPTTLTTAGALMHALAWSREIESARVLGEDTLPRCRRVFGPDHARTLTAATALAFILVQQGEAEQARALGQDTLQRCRRVLGPDHATVLIGETVLIVALLLLGEVEPARDLAEDTLLRGRRAFGPDHLAPLLAATGLTGALLLLGDAEQARALSEDTLRRCRRALGPDIPATLWAATGLTLAQLLLGEVEEARALGQDTLQRGRQVLSPDHPITLGAAGALTGLGEVEAARALAEDTLRRCRRALGPNHLITRYMTRVAVTDPPSLGDEAAEDDPSPPR</sequence>
<protein>
    <submittedName>
        <fullName evidence="2">NB-ARC domain protein</fullName>
    </submittedName>
</protein>
<feature type="domain" description="TIR" evidence="1">
    <location>
        <begin position="4"/>
        <end position="131"/>
    </location>
</feature>
<evidence type="ECO:0000313" key="2">
    <source>
        <dbReference type="EMBL" id="ADB74565.1"/>
    </source>
</evidence>
<dbReference type="SUPFAM" id="SSF48452">
    <property type="entry name" value="TPR-like"/>
    <property type="match status" value="1"/>
</dbReference>
<dbReference type="InterPro" id="IPR035897">
    <property type="entry name" value="Toll_tir_struct_dom_sf"/>
</dbReference>
<dbReference type="HOGENOM" id="CLU_000288_125_8_11"/>
<dbReference type="SUPFAM" id="SSF52200">
    <property type="entry name" value="Toll/Interleukin receptor TIR domain"/>
    <property type="match status" value="1"/>
</dbReference>
<reference evidence="2 3" key="1">
    <citation type="journal article" date="2010" name="Stand. Genomic Sci.">
        <title>Complete genome sequence of Geodermatophilus obscurus type strain (G-20).</title>
        <authorList>
            <person name="Ivanova N."/>
            <person name="Sikorski J."/>
            <person name="Jando M."/>
            <person name="Munk C."/>
            <person name="Lapidus A."/>
            <person name="Glavina Del Rio T."/>
            <person name="Copeland A."/>
            <person name="Tice H."/>
            <person name="Cheng J.-F."/>
            <person name="Lucas S."/>
            <person name="Chen F."/>
            <person name="Nolan M."/>
            <person name="Bruce D."/>
            <person name="Goodwin L."/>
            <person name="Pitluck S."/>
            <person name="Mavromatis K."/>
            <person name="Mikhailova N."/>
            <person name="Pati A."/>
            <person name="Chen A."/>
            <person name="Palaniappan K."/>
            <person name="Land M."/>
            <person name="Hauser L."/>
            <person name="Chang Y.-J."/>
            <person name="Jeffries C.D."/>
            <person name="Meincke L."/>
            <person name="Brettin T."/>
            <person name="Detter J.C."/>
            <person name="Detter J.C."/>
            <person name="Rohde M."/>
            <person name="Goeker M."/>
            <person name="Bristow J."/>
            <person name="Eisen J.A."/>
            <person name="Markowitz V."/>
            <person name="Hugenholtz P."/>
            <person name="Kyrpides N.C."/>
            <person name="Klenk H.-P."/>
        </authorList>
    </citation>
    <scope>NUCLEOTIDE SEQUENCE [LARGE SCALE GENOMIC DNA]</scope>
    <source>
        <strain evidence="3">ATCC 25078 / DSM 43160 / JCM 3152 / KCC A-0152 / KCTC 9177 / NBRC 13315 / NRRL B-3577 / G-20</strain>
    </source>
</reference>
<proteinExistence type="predicted"/>
<dbReference type="InterPro" id="IPR053137">
    <property type="entry name" value="NLR-like"/>
</dbReference>
<dbReference type="InterPro" id="IPR011990">
    <property type="entry name" value="TPR-like_helical_dom_sf"/>
</dbReference>
<dbReference type="InterPro" id="IPR000157">
    <property type="entry name" value="TIR_dom"/>
</dbReference>
<dbReference type="InterPro" id="IPR056681">
    <property type="entry name" value="DUF7779"/>
</dbReference>
<dbReference type="InterPro" id="IPR027417">
    <property type="entry name" value="P-loop_NTPase"/>
</dbReference>
<dbReference type="STRING" id="526225.Gobs_1862"/>
<dbReference type="AlphaFoldDB" id="D2SE93"/>
<gene>
    <name evidence="2" type="ordered locus">Gobs_1862</name>
</gene>
<evidence type="ECO:0000313" key="3">
    <source>
        <dbReference type="Proteomes" id="UP000001382"/>
    </source>
</evidence>
<name>D2SE93_GEOOG</name>
<dbReference type="KEGG" id="gob:Gobs_1862"/>
<dbReference type="PANTHER" id="PTHR46082:SF6">
    <property type="entry name" value="AAA+ ATPASE DOMAIN-CONTAINING PROTEIN-RELATED"/>
    <property type="match status" value="1"/>
</dbReference>
<dbReference type="PROSITE" id="PS50104">
    <property type="entry name" value="TIR"/>
    <property type="match status" value="1"/>
</dbReference>
<dbReference type="Pfam" id="PF13676">
    <property type="entry name" value="TIR_2"/>
    <property type="match status" value="1"/>
</dbReference>
<dbReference type="SUPFAM" id="SSF52540">
    <property type="entry name" value="P-loop containing nucleoside triphosphate hydrolases"/>
    <property type="match status" value="1"/>
</dbReference>
<dbReference type="Pfam" id="PF25000">
    <property type="entry name" value="DUF7779"/>
    <property type="match status" value="1"/>
</dbReference>
<dbReference type="Gene3D" id="3.40.50.300">
    <property type="entry name" value="P-loop containing nucleotide triphosphate hydrolases"/>
    <property type="match status" value="1"/>
</dbReference>
<organism evidence="2 3">
    <name type="scientific">Geodermatophilus obscurus (strain ATCC 25078 / DSM 43160 / JCM 3152 / CCUG 61914 / KCC A-0152 / KCTC 9177 / NBRC 13315 / NRRL B-3577 / G-20)</name>
    <dbReference type="NCBI Taxonomy" id="526225"/>
    <lineage>
        <taxon>Bacteria</taxon>
        <taxon>Bacillati</taxon>
        <taxon>Actinomycetota</taxon>
        <taxon>Actinomycetes</taxon>
        <taxon>Geodermatophilales</taxon>
        <taxon>Geodermatophilaceae</taxon>
        <taxon>Geodermatophilus</taxon>
    </lineage>
</organism>
<dbReference type="Pfam" id="PF13424">
    <property type="entry name" value="TPR_12"/>
    <property type="match status" value="1"/>
</dbReference>